<keyword evidence="9 12" id="KW-0238">DNA-binding</keyword>
<evidence type="ECO:0000256" key="12">
    <source>
        <dbReference type="HAMAP-Rule" id="MF_00365"/>
    </source>
</evidence>
<evidence type="ECO:0000313" key="16">
    <source>
        <dbReference type="Proteomes" id="UP000294567"/>
    </source>
</evidence>
<comment type="caution">
    <text evidence="15">The sequence shown here is derived from an EMBL/GenBank/DDBJ whole genome shotgun (WGS) entry which is preliminary data.</text>
</comment>
<protein>
    <recommendedName>
        <fullName evidence="3 12">DNA replication and repair protein RecF</fullName>
    </recommendedName>
</protein>
<dbReference type="EMBL" id="SMAE01000013">
    <property type="protein sequence ID" value="TCS86924.1"/>
    <property type="molecule type" value="Genomic_DNA"/>
</dbReference>
<sequence length="370" mass="43169">MNIENIRLINFRNYKSLDIDLNRNMNIFIGKNAQGKTNLLESIYMCATGRSFRTNRDKEIINFNKNQAYIGAKIRTGNLQKFIEIKVDKNKQKRIRVNKVELNNFRELNSGLNVVMFSPDDLKLIKGGPIERRNFLDMSISQIKPIYKHNVGRYNKVLYQRNNLLKSKKSRDEILNLLDIFDVQLAKIGTQIILYRQQFIEKLSKLAEKIHNKLTLDKEDLNLEYISNVDYKSIKDKINLEKRYLSQLKKTVNRDLAIGTTEIGPHRDDILVNINNIDARSFASQGQQRTIVLSIKLAEVEIIKEDRGLYPVLLLDDVFSELDEERRKYLTMSFNNMQTIITSTDSLLLEELSLLDKSIFYIENGNVIKQ</sequence>
<dbReference type="CDD" id="cd03242">
    <property type="entry name" value="ABC_RecF"/>
    <property type="match status" value="1"/>
</dbReference>
<dbReference type="PANTHER" id="PTHR32182:SF0">
    <property type="entry name" value="DNA REPLICATION AND REPAIR PROTEIN RECF"/>
    <property type="match status" value="1"/>
</dbReference>
<dbReference type="HAMAP" id="MF_00365">
    <property type="entry name" value="RecF"/>
    <property type="match status" value="1"/>
</dbReference>
<evidence type="ECO:0000313" key="15">
    <source>
        <dbReference type="EMBL" id="TCS86924.1"/>
    </source>
</evidence>
<feature type="domain" description="RecF/RecN/SMC N-terminal" evidence="14">
    <location>
        <begin position="3"/>
        <end position="352"/>
    </location>
</feature>
<dbReference type="GO" id="GO:0006302">
    <property type="term" value="P:double-strand break repair"/>
    <property type="evidence" value="ECO:0007669"/>
    <property type="project" value="TreeGrafter"/>
</dbReference>
<gene>
    <name evidence="12" type="primary">recF</name>
    <name evidence="15" type="ORF">EDD65_1137</name>
</gene>
<dbReference type="Gene3D" id="1.20.1050.90">
    <property type="entry name" value="RecF/RecN/SMC, N-terminal domain"/>
    <property type="match status" value="1"/>
</dbReference>
<dbReference type="PROSITE" id="PS00618">
    <property type="entry name" value="RECF_2"/>
    <property type="match status" value="1"/>
</dbReference>
<dbReference type="InterPro" id="IPR001238">
    <property type="entry name" value="DNA-binding_RecF"/>
</dbReference>
<comment type="similarity">
    <text evidence="2 12 13">Belongs to the RecF family.</text>
</comment>
<comment type="function">
    <text evidence="12 13">The RecF protein is involved in DNA metabolism; it is required for DNA replication and normal SOS inducibility. RecF binds preferentially to single-stranded, linear DNA. It also seems to bind ATP.</text>
</comment>
<evidence type="ECO:0000256" key="7">
    <source>
        <dbReference type="ARBA" id="ARBA00022763"/>
    </source>
</evidence>
<evidence type="ECO:0000259" key="14">
    <source>
        <dbReference type="Pfam" id="PF02463"/>
    </source>
</evidence>
<dbReference type="InterPro" id="IPR003395">
    <property type="entry name" value="RecF/RecN/SMC_N"/>
</dbReference>
<dbReference type="PROSITE" id="PS00617">
    <property type="entry name" value="RECF_1"/>
    <property type="match status" value="1"/>
</dbReference>
<dbReference type="GO" id="GO:0000731">
    <property type="term" value="P:DNA synthesis involved in DNA repair"/>
    <property type="evidence" value="ECO:0007669"/>
    <property type="project" value="TreeGrafter"/>
</dbReference>
<dbReference type="PANTHER" id="PTHR32182">
    <property type="entry name" value="DNA REPLICATION AND REPAIR PROTEIN RECF"/>
    <property type="match status" value="1"/>
</dbReference>
<proteinExistence type="inferred from homology"/>
<evidence type="ECO:0000256" key="9">
    <source>
        <dbReference type="ARBA" id="ARBA00023125"/>
    </source>
</evidence>
<evidence type="ECO:0000256" key="1">
    <source>
        <dbReference type="ARBA" id="ARBA00004496"/>
    </source>
</evidence>
<dbReference type="GO" id="GO:0006260">
    <property type="term" value="P:DNA replication"/>
    <property type="evidence" value="ECO:0007669"/>
    <property type="project" value="UniProtKB-UniRule"/>
</dbReference>
<evidence type="ECO:0000256" key="4">
    <source>
        <dbReference type="ARBA" id="ARBA00022490"/>
    </source>
</evidence>
<keyword evidence="10 12" id="KW-0234">DNA repair</keyword>
<evidence type="ECO:0000256" key="2">
    <source>
        <dbReference type="ARBA" id="ARBA00008016"/>
    </source>
</evidence>
<evidence type="ECO:0000256" key="8">
    <source>
        <dbReference type="ARBA" id="ARBA00022840"/>
    </source>
</evidence>
<feature type="binding site" evidence="12">
    <location>
        <begin position="30"/>
        <end position="37"/>
    </location>
    <ligand>
        <name>ATP</name>
        <dbReference type="ChEBI" id="CHEBI:30616"/>
    </ligand>
</feature>
<dbReference type="SUPFAM" id="SSF52540">
    <property type="entry name" value="P-loop containing nucleoside triphosphate hydrolases"/>
    <property type="match status" value="1"/>
</dbReference>
<dbReference type="Proteomes" id="UP000294567">
    <property type="component" value="Unassembled WGS sequence"/>
</dbReference>
<dbReference type="NCBIfam" id="TIGR00611">
    <property type="entry name" value="recf"/>
    <property type="match status" value="1"/>
</dbReference>
<comment type="subcellular location">
    <subcellularLocation>
        <location evidence="1 12 13">Cytoplasm</location>
    </subcellularLocation>
</comment>
<dbReference type="GO" id="GO:0009432">
    <property type="term" value="P:SOS response"/>
    <property type="evidence" value="ECO:0007669"/>
    <property type="project" value="UniProtKB-UniRule"/>
</dbReference>
<dbReference type="OrthoDB" id="9803889at2"/>
<keyword evidence="6 12" id="KW-0547">Nucleotide-binding</keyword>
<name>A0A4R3KQ75_9FIRM</name>
<dbReference type="RefSeq" id="WP_132029236.1">
    <property type="nucleotide sequence ID" value="NZ_CP068564.1"/>
</dbReference>
<keyword evidence="5 12" id="KW-0235">DNA replication</keyword>
<evidence type="ECO:0000256" key="6">
    <source>
        <dbReference type="ARBA" id="ARBA00022741"/>
    </source>
</evidence>
<keyword evidence="7 12" id="KW-0227">DNA damage</keyword>
<dbReference type="GO" id="GO:0005737">
    <property type="term" value="C:cytoplasm"/>
    <property type="evidence" value="ECO:0007669"/>
    <property type="project" value="UniProtKB-SubCell"/>
</dbReference>
<dbReference type="InterPro" id="IPR042174">
    <property type="entry name" value="RecF_2"/>
</dbReference>
<keyword evidence="11 12" id="KW-0742">SOS response</keyword>
<evidence type="ECO:0000256" key="11">
    <source>
        <dbReference type="ARBA" id="ARBA00023236"/>
    </source>
</evidence>
<organism evidence="15 16">
    <name type="scientific">Keratinibaculum paraultunense</name>
    <dbReference type="NCBI Taxonomy" id="1278232"/>
    <lineage>
        <taxon>Bacteria</taxon>
        <taxon>Bacillati</taxon>
        <taxon>Bacillota</taxon>
        <taxon>Tissierellia</taxon>
        <taxon>Tissierellales</taxon>
        <taxon>Tepidimicrobiaceae</taxon>
        <taxon>Keratinibaculum</taxon>
    </lineage>
</organism>
<evidence type="ECO:0000256" key="5">
    <source>
        <dbReference type="ARBA" id="ARBA00022705"/>
    </source>
</evidence>
<accession>A0A4R3KQ75</accession>
<evidence type="ECO:0000256" key="10">
    <source>
        <dbReference type="ARBA" id="ARBA00023204"/>
    </source>
</evidence>
<keyword evidence="4 12" id="KW-0963">Cytoplasm</keyword>
<dbReference type="InterPro" id="IPR018078">
    <property type="entry name" value="DNA-binding_RecF_CS"/>
</dbReference>
<dbReference type="Gene3D" id="3.40.50.300">
    <property type="entry name" value="P-loop containing nucleotide triphosphate hydrolases"/>
    <property type="match status" value="1"/>
</dbReference>
<dbReference type="AlphaFoldDB" id="A0A4R3KQ75"/>
<reference evidence="15 16" key="1">
    <citation type="submission" date="2019-03" db="EMBL/GenBank/DDBJ databases">
        <title>Genomic Encyclopedia of Type Strains, Phase IV (KMG-IV): sequencing the most valuable type-strain genomes for metagenomic binning, comparative biology and taxonomic classification.</title>
        <authorList>
            <person name="Goeker M."/>
        </authorList>
    </citation>
    <scope>NUCLEOTIDE SEQUENCE [LARGE SCALE GENOMIC DNA]</scope>
    <source>
        <strain evidence="15 16">DSM 26752</strain>
    </source>
</reference>
<dbReference type="GO" id="GO:0005524">
    <property type="term" value="F:ATP binding"/>
    <property type="evidence" value="ECO:0007669"/>
    <property type="project" value="UniProtKB-UniRule"/>
</dbReference>
<evidence type="ECO:0000256" key="3">
    <source>
        <dbReference type="ARBA" id="ARBA00020170"/>
    </source>
</evidence>
<evidence type="ECO:0000256" key="13">
    <source>
        <dbReference type="RuleBase" id="RU000578"/>
    </source>
</evidence>
<dbReference type="InterPro" id="IPR027417">
    <property type="entry name" value="P-loop_NTPase"/>
</dbReference>
<dbReference type="GO" id="GO:0003697">
    <property type="term" value="F:single-stranded DNA binding"/>
    <property type="evidence" value="ECO:0007669"/>
    <property type="project" value="UniProtKB-UniRule"/>
</dbReference>
<dbReference type="Pfam" id="PF02463">
    <property type="entry name" value="SMC_N"/>
    <property type="match status" value="1"/>
</dbReference>
<keyword evidence="8 12" id="KW-0067">ATP-binding</keyword>
<keyword evidence="16" id="KW-1185">Reference proteome</keyword>